<dbReference type="AlphaFoldDB" id="A0A024WBJ4"/>
<evidence type="ECO:0000313" key="2">
    <source>
        <dbReference type="Proteomes" id="UP000030708"/>
    </source>
</evidence>
<dbReference type="Proteomes" id="UP000030708">
    <property type="component" value="Unassembled WGS sequence"/>
</dbReference>
<sequence length="75" mass="9150">MKKCKIYHFYLKKIKEFNFIIHINIIHIIISSNFCKKLKERYICDKHFPIPISDYTKLENILYSSYFSIIFNLKG</sequence>
<gene>
    <name evidence="1" type="ORF">PFTANZ_01344</name>
</gene>
<organism evidence="1 2">
    <name type="scientific">Plasmodium falciparum Tanzania</name>
    <name type="common">2000708</name>
    <dbReference type="NCBI Taxonomy" id="1036725"/>
    <lineage>
        <taxon>Eukaryota</taxon>
        <taxon>Sar</taxon>
        <taxon>Alveolata</taxon>
        <taxon>Apicomplexa</taxon>
        <taxon>Aconoidasida</taxon>
        <taxon>Haemosporida</taxon>
        <taxon>Plasmodiidae</taxon>
        <taxon>Plasmodium</taxon>
        <taxon>Plasmodium (Laverania)</taxon>
    </lineage>
</organism>
<reference evidence="1 2" key="1">
    <citation type="submission" date="2013-02" db="EMBL/GenBank/DDBJ databases">
        <title>The Genome Annotation of Plasmodium falciparum Tanzania (2000708).</title>
        <authorList>
            <consortium name="The Broad Institute Genome Sequencing Platform"/>
            <consortium name="The Broad Institute Genome Sequencing Center for Infectious Disease"/>
            <person name="Neafsey D."/>
            <person name="Hoffman S."/>
            <person name="Volkman S."/>
            <person name="Rosenthal P."/>
            <person name="Walker B."/>
            <person name="Young S.K."/>
            <person name="Zeng Q."/>
            <person name="Gargeya S."/>
            <person name="Fitzgerald M."/>
            <person name="Haas B."/>
            <person name="Abouelleil A."/>
            <person name="Allen A.W."/>
            <person name="Alvarado L."/>
            <person name="Arachchi H.M."/>
            <person name="Berlin A.M."/>
            <person name="Chapman S.B."/>
            <person name="Gainer-Dewar J."/>
            <person name="Goldberg J."/>
            <person name="Griggs A."/>
            <person name="Gujja S."/>
            <person name="Hansen M."/>
            <person name="Howarth C."/>
            <person name="Imamovic A."/>
            <person name="Ireland A."/>
            <person name="Larimer J."/>
            <person name="McCowan C."/>
            <person name="Murphy C."/>
            <person name="Pearson M."/>
            <person name="Poon T.W."/>
            <person name="Priest M."/>
            <person name="Roberts A."/>
            <person name="Saif S."/>
            <person name="Shea T."/>
            <person name="Sisk P."/>
            <person name="Sykes S."/>
            <person name="Wortman J."/>
            <person name="Nusbaum C."/>
            <person name="Birren B."/>
        </authorList>
    </citation>
    <scope>NUCLEOTIDE SEQUENCE [LARGE SCALE GENOMIC DNA]</scope>
    <source>
        <strain evidence="2">Tanzania (2000708)</strain>
    </source>
</reference>
<dbReference type="EMBL" id="KI926336">
    <property type="protein sequence ID" value="ETW37913.1"/>
    <property type="molecule type" value="Genomic_DNA"/>
</dbReference>
<evidence type="ECO:0000313" key="1">
    <source>
        <dbReference type="EMBL" id="ETW37913.1"/>
    </source>
</evidence>
<reference evidence="1 2" key="2">
    <citation type="submission" date="2013-02" db="EMBL/GenBank/DDBJ databases">
        <title>The Genome Sequence of Plasmodium falciparum Tanzania (2000708).</title>
        <authorList>
            <consortium name="The Broad Institute Genome Sequencing Platform"/>
            <consortium name="The Broad Institute Genome Sequencing Center for Infectious Disease"/>
            <person name="Neafsey D."/>
            <person name="Cheeseman I."/>
            <person name="Volkman S."/>
            <person name="Adams J."/>
            <person name="Walker B."/>
            <person name="Young S.K."/>
            <person name="Zeng Q."/>
            <person name="Gargeya S."/>
            <person name="Fitzgerald M."/>
            <person name="Haas B."/>
            <person name="Abouelleil A."/>
            <person name="Alvarado L."/>
            <person name="Arachchi H.M."/>
            <person name="Berlin A.M."/>
            <person name="Chapman S.B."/>
            <person name="Dewar J."/>
            <person name="Goldberg J."/>
            <person name="Griggs A."/>
            <person name="Gujja S."/>
            <person name="Hansen M."/>
            <person name="Howarth C."/>
            <person name="Imamovic A."/>
            <person name="Larimer J."/>
            <person name="McCowan C."/>
            <person name="Murphy C."/>
            <person name="Neiman D."/>
            <person name="Pearson M."/>
            <person name="Priest M."/>
            <person name="Roberts A."/>
            <person name="Saif S."/>
            <person name="Shea T."/>
            <person name="Sisk P."/>
            <person name="Sykes S."/>
            <person name="Wortman J."/>
            <person name="Nusbaum C."/>
            <person name="Birren B."/>
        </authorList>
    </citation>
    <scope>NUCLEOTIDE SEQUENCE [LARGE SCALE GENOMIC DNA]</scope>
    <source>
        <strain evidence="2">Tanzania (2000708)</strain>
    </source>
</reference>
<protein>
    <submittedName>
        <fullName evidence="1">Uncharacterized protein</fullName>
    </submittedName>
</protein>
<name>A0A024WBJ4_PLAFA</name>
<proteinExistence type="predicted"/>
<accession>A0A024WBJ4</accession>